<sequence length="262" mass="29001">MMLAAEEKKFLCTATLYFKEAKVGKVNLYHCSKPNINPYRKNAPAPKGLPKEVHLAYQMLQKHVDATCGKVPLLVEPKNFQVWKALDKLEARLSGSTHTTSKVAVASLPGDEKAAIVLPVPIGAALPVYKGFQVFVGYYIPKLNVNKRVSAISAPAKGDDRALTVFKEDREEKREERRDRDYAEKSQDWSSGRRSTSHSKGDNNGQFVSSATASGSYGAGSGSAMSRNTPPLSRGLTGEKRKMSADDSPRHKRHKSRRDRER</sequence>
<protein>
    <submittedName>
        <fullName evidence="2">Uncharacterized protein</fullName>
    </submittedName>
</protein>
<organism evidence="2">
    <name type="scientific">Eutreptiella gymnastica</name>
    <dbReference type="NCBI Taxonomy" id="73025"/>
    <lineage>
        <taxon>Eukaryota</taxon>
        <taxon>Discoba</taxon>
        <taxon>Euglenozoa</taxon>
        <taxon>Euglenida</taxon>
        <taxon>Spirocuta</taxon>
        <taxon>Euglenophyceae</taxon>
        <taxon>Eutreptiales</taxon>
        <taxon>Eutreptiaceae</taxon>
        <taxon>Eutreptiella</taxon>
    </lineage>
</organism>
<feature type="region of interest" description="Disordered" evidence="1">
    <location>
        <begin position="169"/>
        <end position="262"/>
    </location>
</feature>
<feature type="compositionally biased region" description="Basic residues" evidence="1">
    <location>
        <begin position="250"/>
        <end position="262"/>
    </location>
</feature>
<feature type="compositionally biased region" description="Basic and acidic residues" evidence="1">
    <location>
        <begin position="169"/>
        <end position="187"/>
    </location>
</feature>
<accession>A0A7S4FDC0</accession>
<dbReference type="EMBL" id="HBJA01001814">
    <property type="protein sequence ID" value="CAE0789415.1"/>
    <property type="molecule type" value="Transcribed_RNA"/>
</dbReference>
<evidence type="ECO:0000313" key="2">
    <source>
        <dbReference type="EMBL" id="CAE0789415.1"/>
    </source>
</evidence>
<gene>
    <name evidence="2" type="ORF">EGYM00163_LOCUS528</name>
</gene>
<reference evidence="2" key="1">
    <citation type="submission" date="2021-01" db="EMBL/GenBank/DDBJ databases">
        <authorList>
            <person name="Corre E."/>
            <person name="Pelletier E."/>
            <person name="Niang G."/>
            <person name="Scheremetjew M."/>
            <person name="Finn R."/>
            <person name="Kale V."/>
            <person name="Holt S."/>
            <person name="Cochrane G."/>
            <person name="Meng A."/>
            <person name="Brown T."/>
            <person name="Cohen L."/>
        </authorList>
    </citation>
    <scope>NUCLEOTIDE SEQUENCE</scope>
    <source>
        <strain evidence="2">CCMP1594</strain>
    </source>
</reference>
<dbReference type="AlphaFoldDB" id="A0A7S4FDC0"/>
<name>A0A7S4FDC0_9EUGL</name>
<feature type="compositionally biased region" description="Low complexity" evidence="1">
    <location>
        <begin position="209"/>
        <end position="226"/>
    </location>
</feature>
<proteinExistence type="predicted"/>
<feature type="compositionally biased region" description="Basic and acidic residues" evidence="1">
    <location>
        <begin position="237"/>
        <end position="249"/>
    </location>
</feature>
<evidence type="ECO:0000256" key="1">
    <source>
        <dbReference type="SAM" id="MobiDB-lite"/>
    </source>
</evidence>